<feature type="region of interest" description="Disordered" evidence="1">
    <location>
        <begin position="77"/>
        <end position="113"/>
    </location>
</feature>
<gene>
    <name evidence="4 5 6" type="primary">LOC109720270</name>
</gene>
<dbReference type="GeneID" id="109720270"/>
<organism evidence="6">
    <name type="scientific">Ananas comosus</name>
    <name type="common">Pineapple</name>
    <name type="synonym">Ananas ananas</name>
    <dbReference type="NCBI Taxonomy" id="4615"/>
    <lineage>
        <taxon>Eukaryota</taxon>
        <taxon>Viridiplantae</taxon>
        <taxon>Streptophyta</taxon>
        <taxon>Embryophyta</taxon>
        <taxon>Tracheophyta</taxon>
        <taxon>Spermatophyta</taxon>
        <taxon>Magnoliopsida</taxon>
        <taxon>Liliopsida</taxon>
        <taxon>Poales</taxon>
        <taxon>Bromeliaceae</taxon>
        <taxon>Bromelioideae</taxon>
        <taxon>Ananas</taxon>
    </lineage>
</organism>
<evidence type="ECO:0000313" key="5">
    <source>
        <dbReference type="RefSeq" id="XP_020102850.1"/>
    </source>
</evidence>
<evidence type="ECO:0000256" key="1">
    <source>
        <dbReference type="SAM" id="MobiDB-lite"/>
    </source>
</evidence>
<evidence type="ECO:0000313" key="3">
    <source>
        <dbReference type="Proteomes" id="UP000515123"/>
    </source>
</evidence>
<reference evidence="4 5" key="2">
    <citation type="submission" date="2025-04" db="UniProtKB">
        <authorList>
            <consortium name="RefSeq"/>
        </authorList>
    </citation>
    <scope>IDENTIFICATION</scope>
    <source>
        <tissue evidence="4 5">Leaf</tissue>
    </source>
</reference>
<dbReference type="AlphaFoldDB" id="A0A6P5G2M7"/>
<dbReference type="OrthoDB" id="1899142at2759"/>
<dbReference type="RefSeq" id="XP_020102849.1">
    <property type="nucleotide sequence ID" value="XM_020247260.1"/>
</dbReference>
<dbReference type="Gramene" id="Aco006370.1.mrna1">
    <property type="protein sequence ID" value="Aco006370.1.mrna1"/>
    <property type="gene ID" value="Aco006370.1.path1"/>
</dbReference>
<keyword evidence="2" id="KW-0472">Membrane</keyword>
<name>A0A6P5G2M7_ANACO</name>
<protein>
    <submittedName>
        <fullName evidence="4 5">Uncharacterized protein LOC109720270</fullName>
    </submittedName>
</protein>
<keyword evidence="3" id="KW-1185">Reference proteome</keyword>
<keyword evidence="2" id="KW-0812">Transmembrane</keyword>
<feature type="compositionally biased region" description="Basic and acidic residues" evidence="1">
    <location>
        <begin position="77"/>
        <end position="89"/>
    </location>
</feature>
<evidence type="ECO:0000313" key="4">
    <source>
        <dbReference type="RefSeq" id="XP_020102849.1"/>
    </source>
</evidence>
<sequence>METKRLIDRDVSIDHASIDLESGTKSIIVDEHGASRDPISRAGEAKAVLSKVWNGFVGDEGCLKSKEVPINGEAVVEKEGLVQKPEAEKPKKKRPKKPPKPPRPPKPLALDSADEKLIREMSELATMKRARIERMKELKRTKNAKSASSVPSTNLGALVITILFCLVIIWQGVFSRNSSSLSFRGSPESSVNGGLISVQFYNNVSMISPGGSTSASTNDVTALSRLSVHGEESRVPG</sequence>
<proteinExistence type="predicted"/>
<evidence type="ECO:0000256" key="2">
    <source>
        <dbReference type="SAM" id="Phobius"/>
    </source>
</evidence>
<accession>A0A6P5G2M7</accession>
<evidence type="ECO:0000313" key="6">
    <source>
        <dbReference type="RefSeq" id="XP_020102851.1"/>
    </source>
</evidence>
<dbReference type="RefSeq" id="XP_020102850.1">
    <property type="nucleotide sequence ID" value="XM_020247261.1"/>
</dbReference>
<feature type="transmembrane region" description="Helical" evidence="2">
    <location>
        <begin position="155"/>
        <end position="174"/>
    </location>
</feature>
<dbReference type="PANTHER" id="PTHR34188">
    <property type="entry name" value="OS01G0299500 PROTEIN"/>
    <property type="match status" value="1"/>
</dbReference>
<feature type="compositionally biased region" description="Basic residues" evidence="1">
    <location>
        <begin position="90"/>
        <end position="100"/>
    </location>
</feature>
<keyword evidence="2" id="KW-1133">Transmembrane helix</keyword>
<dbReference type="Proteomes" id="UP000515123">
    <property type="component" value="Linkage group 14"/>
</dbReference>
<dbReference type="RefSeq" id="XP_020102851.1">
    <property type="nucleotide sequence ID" value="XM_020247262.1"/>
</dbReference>
<dbReference type="PANTHER" id="PTHR34188:SF5">
    <property type="entry name" value="OS05G0131900 PROTEIN"/>
    <property type="match status" value="1"/>
</dbReference>
<reference evidence="3" key="1">
    <citation type="journal article" date="2015" name="Nat. Genet.">
        <title>The pineapple genome and the evolution of CAM photosynthesis.</title>
        <authorList>
            <person name="Ming R."/>
            <person name="VanBuren R."/>
            <person name="Wai C.M."/>
            <person name="Tang H."/>
            <person name="Schatz M.C."/>
            <person name="Bowers J.E."/>
            <person name="Lyons E."/>
            <person name="Wang M.L."/>
            <person name="Chen J."/>
            <person name="Biggers E."/>
            <person name="Zhang J."/>
            <person name="Huang L."/>
            <person name="Zhang L."/>
            <person name="Miao W."/>
            <person name="Zhang J."/>
            <person name="Ye Z."/>
            <person name="Miao C."/>
            <person name="Lin Z."/>
            <person name="Wang H."/>
            <person name="Zhou H."/>
            <person name="Yim W.C."/>
            <person name="Priest H.D."/>
            <person name="Zheng C."/>
            <person name="Woodhouse M."/>
            <person name="Edger P.P."/>
            <person name="Guyot R."/>
            <person name="Guo H.B."/>
            <person name="Guo H."/>
            <person name="Zheng G."/>
            <person name="Singh R."/>
            <person name="Sharma A."/>
            <person name="Min X."/>
            <person name="Zheng Y."/>
            <person name="Lee H."/>
            <person name="Gurtowski J."/>
            <person name="Sedlazeck F.J."/>
            <person name="Harkess A."/>
            <person name="McKain M.R."/>
            <person name="Liao Z."/>
            <person name="Fang J."/>
            <person name="Liu J."/>
            <person name="Zhang X."/>
            <person name="Zhang Q."/>
            <person name="Hu W."/>
            <person name="Qin Y."/>
            <person name="Wang K."/>
            <person name="Chen L.Y."/>
            <person name="Shirley N."/>
            <person name="Lin Y.R."/>
            <person name="Liu L.Y."/>
            <person name="Hernandez A.G."/>
            <person name="Wright C.L."/>
            <person name="Bulone V."/>
            <person name="Tuskan G.A."/>
            <person name="Heath K."/>
            <person name="Zee F."/>
            <person name="Moore P.H."/>
            <person name="Sunkar R."/>
            <person name="Leebens-Mack J.H."/>
            <person name="Mockler T."/>
            <person name="Bennetzen J.L."/>
            <person name="Freeling M."/>
            <person name="Sankoff D."/>
            <person name="Paterson A.H."/>
            <person name="Zhu X."/>
            <person name="Yang X."/>
            <person name="Smith J.A."/>
            <person name="Cushman J.C."/>
            <person name="Paull R.E."/>
            <person name="Yu Q."/>
        </authorList>
    </citation>
    <scope>NUCLEOTIDE SEQUENCE [LARGE SCALE GENOMIC DNA]</scope>
    <source>
        <strain evidence="3">cv. F153</strain>
    </source>
</reference>